<accession>A0ABM8I3H3</accession>
<dbReference type="RefSeq" id="WP_207153547.1">
    <property type="nucleotide sequence ID" value="NZ_AP024484.1"/>
</dbReference>
<organism evidence="2 3">
    <name type="scientific">Prevotella herbatica</name>
    <dbReference type="NCBI Taxonomy" id="2801997"/>
    <lineage>
        <taxon>Bacteria</taxon>
        <taxon>Pseudomonadati</taxon>
        <taxon>Bacteroidota</taxon>
        <taxon>Bacteroidia</taxon>
        <taxon>Bacteroidales</taxon>
        <taxon>Prevotellaceae</taxon>
        <taxon>Prevotella</taxon>
    </lineage>
</organism>
<dbReference type="EMBL" id="AP024484">
    <property type="protein sequence ID" value="BCS85946.1"/>
    <property type="molecule type" value="Genomic_DNA"/>
</dbReference>
<dbReference type="PANTHER" id="PTHR30068">
    <property type="entry name" value="URONATE ISOMERASE"/>
    <property type="match status" value="1"/>
</dbReference>
<keyword evidence="2" id="KW-0012">Acyltransferase</keyword>
<dbReference type="Proteomes" id="UP001319045">
    <property type="component" value="Chromosome"/>
</dbReference>
<gene>
    <name evidence="2" type="ORF">prwr041_18390</name>
</gene>
<dbReference type="InterPro" id="IPR002123">
    <property type="entry name" value="Plipid/glycerol_acylTrfase"/>
</dbReference>
<evidence type="ECO:0000313" key="2">
    <source>
        <dbReference type="EMBL" id="BCS85946.1"/>
    </source>
</evidence>
<evidence type="ECO:0000259" key="1">
    <source>
        <dbReference type="Pfam" id="PF01553"/>
    </source>
</evidence>
<protein>
    <submittedName>
        <fullName evidence="2">Glycerol acyltransferase</fullName>
    </submittedName>
</protein>
<sequence length="379" mass="43996">MITSEFDDIRPYNDDEIPSAMRRIAASDAFPVLASWIFPGRDLEDVRSMVLSFKTIKDFQYGVMIPVNRQIIERSMTELTFRGFEKLNPDTQYLFVSNHRDIMLDASLLQYLFAQRGRDTTEITFGANLMTKGLITDIGKSNKMFRVERGGKLKDFYMSSRHLSDYIRKTIIEKKQSVWIAQRNGRTKDGDDHTDQGIIKMFCMSRPEDKIKALSELHIIPVSISYEWESCDVLKAIELYESRFEKYIKKPGEDLTSVLTGIVQKKGRVNFSLCDEVTEDDLSQYDSCTNNDYHRLVANLLDERINSTYKLYPNNYLAHDIRHGQTRFNAYYTPADKLHFMKYMDCLNDYDVDEPDILKDLFLGIYANPVSNKIKLGAI</sequence>
<feature type="domain" description="Phospholipid/glycerol acyltransferase" evidence="1">
    <location>
        <begin position="79"/>
        <end position="225"/>
    </location>
</feature>
<keyword evidence="3" id="KW-1185">Reference proteome</keyword>
<dbReference type="PANTHER" id="PTHR30068:SF3">
    <property type="entry name" value="PHOSPHOLIPID_GLYCEROL ACYLTRANSFERASE DOMAIN-CONTAINING PROTEIN"/>
    <property type="match status" value="1"/>
</dbReference>
<dbReference type="Pfam" id="PF01553">
    <property type="entry name" value="Acyltransferase"/>
    <property type="match status" value="1"/>
</dbReference>
<reference evidence="2 3" key="1">
    <citation type="journal article" date="2022" name="Int. J. Syst. Evol. Microbiol.">
        <title>Prevotella herbatica sp. nov., a plant polysaccharide-decomposing anaerobic bacterium isolated from a methanogenic reactor.</title>
        <authorList>
            <person name="Uek A."/>
            <person name="Tonouchi A."/>
            <person name="Kaku N."/>
            <person name="Ueki K."/>
        </authorList>
    </citation>
    <scope>NUCLEOTIDE SEQUENCE [LARGE SCALE GENOMIC DNA]</scope>
    <source>
        <strain evidence="2 3">WR041</strain>
    </source>
</reference>
<name>A0ABM8I3H3_9BACT</name>
<keyword evidence="2" id="KW-0808">Transferase</keyword>
<proteinExistence type="predicted"/>
<dbReference type="SUPFAM" id="SSF69593">
    <property type="entry name" value="Glycerol-3-phosphate (1)-acyltransferase"/>
    <property type="match status" value="1"/>
</dbReference>
<evidence type="ECO:0000313" key="3">
    <source>
        <dbReference type="Proteomes" id="UP001319045"/>
    </source>
</evidence>
<dbReference type="GO" id="GO:0016746">
    <property type="term" value="F:acyltransferase activity"/>
    <property type="evidence" value="ECO:0007669"/>
    <property type="project" value="UniProtKB-KW"/>
</dbReference>